<reference evidence="2 3" key="1">
    <citation type="journal article" date="2021" name="Elife">
        <title>Chloroplast acquisition without the gene transfer in kleptoplastic sea slugs, Plakobranchus ocellatus.</title>
        <authorList>
            <person name="Maeda T."/>
            <person name="Takahashi S."/>
            <person name="Yoshida T."/>
            <person name="Shimamura S."/>
            <person name="Takaki Y."/>
            <person name="Nagai Y."/>
            <person name="Toyoda A."/>
            <person name="Suzuki Y."/>
            <person name="Arimoto A."/>
            <person name="Ishii H."/>
            <person name="Satoh N."/>
            <person name="Nishiyama T."/>
            <person name="Hasebe M."/>
            <person name="Maruyama T."/>
            <person name="Minagawa J."/>
            <person name="Obokata J."/>
            <person name="Shigenobu S."/>
        </authorList>
    </citation>
    <scope>NUCLEOTIDE SEQUENCE [LARGE SCALE GENOMIC DNA]</scope>
</reference>
<protein>
    <recommendedName>
        <fullName evidence="4">EF-hand domain-containing protein</fullName>
    </recommendedName>
</protein>
<dbReference type="AlphaFoldDB" id="A0AAV4DZF4"/>
<sequence length="131" mass="14525">MASLHTDSNAIVGLIVILAFGTMIHTSEGVDVNAPKDLFHFGDKDNSSSLSMAECSQMWLSLDVDGDKALSKIEFLFRWKFGNFPDSESAPLFLRLVDDDFDGYVSQEEIGKLCSFFDDDGNGFFCSFLNT</sequence>
<evidence type="ECO:0000313" key="2">
    <source>
        <dbReference type="EMBL" id="GFO49742.1"/>
    </source>
</evidence>
<dbReference type="SUPFAM" id="SSF47473">
    <property type="entry name" value="EF-hand"/>
    <property type="match status" value="1"/>
</dbReference>
<evidence type="ECO:0008006" key="4">
    <source>
        <dbReference type="Google" id="ProtNLM"/>
    </source>
</evidence>
<dbReference type="EMBL" id="BLXT01008499">
    <property type="protein sequence ID" value="GFO49742.1"/>
    <property type="molecule type" value="Genomic_DNA"/>
</dbReference>
<feature type="signal peptide" evidence="1">
    <location>
        <begin position="1"/>
        <end position="29"/>
    </location>
</feature>
<evidence type="ECO:0000256" key="1">
    <source>
        <dbReference type="SAM" id="SignalP"/>
    </source>
</evidence>
<evidence type="ECO:0000313" key="3">
    <source>
        <dbReference type="Proteomes" id="UP000735302"/>
    </source>
</evidence>
<dbReference type="Gene3D" id="1.10.238.10">
    <property type="entry name" value="EF-hand"/>
    <property type="match status" value="1"/>
</dbReference>
<comment type="caution">
    <text evidence="2">The sequence shown here is derived from an EMBL/GenBank/DDBJ whole genome shotgun (WGS) entry which is preliminary data.</text>
</comment>
<accession>A0AAV4DZF4</accession>
<keyword evidence="1" id="KW-0732">Signal</keyword>
<name>A0AAV4DZF4_9GAST</name>
<organism evidence="2 3">
    <name type="scientific">Plakobranchus ocellatus</name>
    <dbReference type="NCBI Taxonomy" id="259542"/>
    <lineage>
        <taxon>Eukaryota</taxon>
        <taxon>Metazoa</taxon>
        <taxon>Spiralia</taxon>
        <taxon>Lophotrochozoa</taxon>
        <taxon>Mollusca</taxon>
        <taxon>Gastropoda</taxon>
        <taxon>Heterobranchia</taxon>
        <taxon>Euthyneura</taxon>
        <taxon>Panpulmonata</taxon>
        <taxon>Sacoglossa</taxon>
        <taxon>Placobranchoidea</taxon>
        <taxon>Plakobranchidae</taxon>
        <taxon>Plakobranchus</taxon>
    </lineage>
</organism>
<feature type="chain" id="PRO_5043405431" description="EF-hand domain-containing protein" evidence="1">
    <location>
        <begin position="30"/>
        <end position="131"/>
    </location>
</feature>
<proteinExistence type="predicted"/>
<dbReference type="InterPro" id="IPR011992">
    <property type="entry name" value="EF-hand-dom_pair"/>
</dbReference>
<dbReference type="Proteomes" id="UP000735302">
    <property type="component" value="Unassembled WGS sequence"/>
</dbReference>
<keyword evidence="3" id="KW-1185">Reference proteome</keyword>
<gene>
    <name evidence="2" type="ORF">PoB_007624700</name>
</gene>